<feature type="domain" description="Smr" evidence="8">
    <location>
        <begin position="92"/>
        <end position="167"/>
    </location>
</feature>
<gene>
    <name evidence="6" type="primary">smrB</name>
    <name evidence="9" type="ORF">CWI83_03235</name>
</gene>
<evidence type="ECO:0000256" key="2">
    <source>
        <dbReference type="ARBA" id="ARBA00022730"/>
    </source>
</evidence>
<keyword evidence="4 6" id="KW-0378">Hydrolase</keyword>
<dbReference type="RefSeq" id="WP_126825629.1">
    <property type="nucleotide sequence ID" value="NZ_PIQG01000001.1"/>
</dbReference>
<proteinExistence type="inferred from homology"/>
<dbReference type="InterPro" id="IPR036063">
    <property type="entry name" value="Smr_dom_sf"/>
</dbReference>
<dbReference type="GO" id="GO:0072344">
    <property type="term" value="P:rescue of stalled ribosome"/>
    <property type="evidence" value="ECO:0007669"/>
    <property type="project" value="UniProtKB-UniRule"/>
</dbReference>
<evidence type="ECO:0000256" key="7">
    <source>
        <dbReference type="SAM" id="MobiDB-lite"/>
    </source>
</evidence>
<evidence type="ECO:0000256" key="6">
    <source>
        <dbReference type="HAMAP-Rule" id="MF_01042"/>
    </source>
</evidence>
<accession>A0A432ZNT0</accession>
<dbReference type="PANTHER" id="PTHR35562">
    <property type="entry name" value="DNA ENDONUCLEASE SMRA-RELATED"/>
    <property type="match status" value="1"/>
</dbReference>
<dbReference type="GO" id="GO:0004521">
    <property type="term" value="F:RNA endonuclease activity"/>
    <property type="evidence" value="ECO:0007669"/>
    <property type="project" value="UniProtKB-UniRule"/>
</dbReference>
<dbReference type="Pfam" id="PF01713">
    <property type="entry name" value="Smr"/>
    <property type="match status" value="1"/>
</dbReference>
<dbReference type="OrthoDB" id="5795446at2"/>
<keyword evidence="3 6" id="KW-0255">Endonuclease</keyword>
<comment type="function">
    <text evidence="6">Acts as a ribosome collision sensor. Detects stalled/collided disomes (pairs of ribosomes where the leading ribosome is stalled and a second ribosome has collided with it) and endonucleolytically cleaves mRNA at the 5' boundary of the stalled ribosome. Stalled/collided disomes form a new interface (primarily via the 30S subunits) that binds SmrB. Cleaved mRNA becomes available for tmRNA ligation, leading to ribosomal subunit dissociation and rescue of stalled ribosomes.</text>
</comment>
<dbReference type="EC" id="3.1.-.-" evidence="6"/>
<dbReference type="AlphaFoldDB" id="A0A432ZNT0"/>
<evidence type="ECO:0000256" key="3">
    <source>
        <dbReference type="ARBA" id="ARBA00022759"/>
    </source>
</evidence>
<keyword evidence="1 6" id="KW-0540">Nuclease</keyword>
<dbReference type="InterPro" id="IPR002625">
    <property type="entry name" value="Smr_dom"/>
</dbReference>
<dbReference type="InterPro" id="IPR022990">
    <property type="entry name" value="SmrB-like"/>
</dbReference>
<evidence type="ECO:0000256" key="4">
    <source>
        <dbReference type="ARBA" id="ARBA00022801"/>
    </source>
</evidence>
<keyword evidence="2 6" id="KW-0699">rRNA-binding</keyword>
<comment type="subunit">
    <text evidence="6">Associates with collided ribosomes, but not with correctly translating polysomes.</text>
</comment>
<evidence type="ECO:0000313" key="9">
    <source>
        <dbReference type="EMBL" id="RUO79533.1"/>
    </source>
</evidence>
<keyword evidence="5 6" id="KW-0694">RNA-binding</keyword>
<organism evidence="9 10">
    <name type="scientific">Pseudidiomarina taiwanensis</name>
    <dbReference type="NCBI Taxonomy" id="337250"/>
    <lineage>
        <taxon>Bacteria</taxon>
        <taxon>Pseudomonadati</taxon>
        <taxon>Pseudomonadota</taxon>
        <taxon>Gammaproteobacteria</taxon>
        <taxon>Alteromonadales</taxon>
        <taxon>Idiomarinaceae</taxon>
        <taxon>Pseudidiomarina</taxon>
    </lineage>
</organism>
<dbReference type="HAMAP" id="MF_01042">
    <property type="entry name" value="SmrB"/>
    <property type="match status" value="1"/>
</dbReference>
<dbReference type="NCBIfam" id="NF003432">
    <property type="entry name" value="PRK04946.1"/>
    <property type="match status" value="1"/>
</dbReference>
<dbReference type="SUPFAM" id="SSF160443">
    <property type="entry name" value="SMR domain-like"/>
    <property type="match status" value="1"/>
</dbReference>
<evidence type="ECO:0000313" key="10">
    <source>
        <dbReference type="Proteomes" id="UP000288279"/>
    </source>
</evidence>
<sequence length="176" mass="19686">MNDESDELELFRQAVKVDKRVQADTVEPVRAKPASAPVRQRHQQRQQSASVQFSDDYRAHFAEGPVRYVAEGDDPSLARQLRRGQHVPDLILDLHGLTRAQAALELQALIDSCYRQDVSCCSVMHGYGSGVLKQQVPHWLVQHPLVRAFHQAPREFGGDAALLVLVRTKSSESLAL</sequence>
<evidence type="ECO:0000256" key="1">
    <source>
        <dbReference type="ARBA" id="ARBA00022722"/>
    </source>
</evidence>
<dbReference type="Proteomes" id="UP000288279">
    <property type="component" value="Unassembled WGS sequence"/>
</dbReference>
<dbReference type="GO" id="GO:0016787">
    <property type="term" value="F:hydrolase activity"/>
    <property type="evidence" value="ECO:0007669"/>
    <property type="project" value="UniProtKB-KW"/>
</dbReference>
<feature type="region of interest" description="Disordered" evidence="7">
    <location>
        <begin position="26"/>
        <end position="51"/>
    </location>
</feature>
<name>A0A432ZNT0_9GAMM</name>
<evidence type="ECO:0000256" key="5">
    <source>
        <dbReference type="ARBA" id="ARBA00022884"/>
    </source>
</evidence>
<reference evidence="9 10" key="1">
    <citation type="journal article" date="2011" name="Front. Microbiol.">
        <title>Genomic signatures of strain selection and enhancement in Bacillus atrophaeus var. globigii, a historical biowarfare simulant.</title>
        <authorList>
            <person name="Gibbons H.S."/>
            <person name="Broomall S.M."/>
            <person name="McNew L.A."/>
            <person name="Daligault H."/>
            <person name="Chapman C."/>
            <person name="Bruce D."/>
            <person name="Karavis M."/>
            <person name="Krepps M."/>
            <person name="McGregor P.A."/>
            <person name="Hong C."/>
            <person name="Park K.H."/>
            <person name="Akmal A."/>
            <person name="Feldman A."/>
            <person name="Lin J.S."/>
            <person name="Chang W.E."/>
            <person name="Higgs B.W."/>
            <person name="Demirev P."/>
            <person name="Lindquist J."/>
            <person name="Liem A."/>
            <person name="Fochler E."/>
            <person name="Read T.D."/>
            <person name="Tapia R."/>
            <person name="Johnson S."/>
            <person name="Bishop-Lilly K.A."/>
            <person name="Detter C."/>
            <person name="Han C."/>
            <person name="Sozhamannan S."/>
            <person name="Rosenzweig C.N."/>
            <person name="Skowronski E.W."/>
        </authorList>
    </citation>
    <scope>NUCLEOTIDE SEQUENCE [LARGE SCALE GENOMIC DNA]</scope>
    <source>
        <strain evidence="9 10">PIT1</strain>
    </source>
</reference>
<comment type="caution">
    <text evidence="9">The sequence shown here is derived from an EMBL/GenBank/DDBJ whole genome shotgun (WGS) entry which is preliminary data.</text>
</comment>
<protein>
    <recommendedName>
        <fullName evidence="6">Ribosome rescue factor SmrB</fullName>
        <ecNumber evidence="6">3.1.-.-</ecNumber>
    </recommendedName>
</protein>
<dbReference type="PANTHER" id="PTHR35562:SF1">
    <property type="entry name" value="UPF0115 PROTEIN YFCN"/>
    <property type="match status" value="1"/>
</dbReference>
<dbReference type="GO" id="GO:0019843">
    <property type="term" value="F:rRNA binding"/>
    <property type="evidence" value="ECO:0007669"/>
    <property type="project" value="UniProtKB-UniRule"/>
</dbReference>
<keyword evidence="10" id="KW-1185">Reference proteome</keyword>
<dbReference type="EMBL" id="PIQG01000001">
    <property type="protein sequence ID" value="RUO79533.1"/>
    <property type="molecule type" value="Genomic_DNA"/>
</dbReference>
<dbReference type="PROSITE" id="PS50828">
    <property type="entry name" value="SMR"/>
    <property type="match status" value="1"/>
</dbReference>
<dbReference type="Gene3D" id="3.30.1370.110">
    <property type="match status" value="1"/>
</dbReference>
<dbReference type="SMART" id="SM00463">
    <property type="entry name" value="SMR"/>
    <property type="match status" value="1"/>
</dbReference>
<evidence type="ECO:0000259" key="8">
    <source>
        <dbReference type="PROSITE" id="PS50828"/>
    </source>
</evidence>
<comment type="similarity">
    <text evidence="6">Belongs to the SmrB family.</text>
</comment>